<gene>
    <name evidence="2" type="ORF">E2C01_074253</name>
</gene>
<feature type="compositionally biased region" description="Low complexity" evidence="1">
    <location>
        <begin position="11"/>
        <end position="22"/>
    </location>
</feature>
<evidence type="ECO:0000313" key="3">
    <source>
        <dbReference type="Proteomes" id="UP000324222"/>
    </source>
</evidence>
<keyword evidence="3" id="KW-1185">Reference proteome</keyword>
<organism evidence="2 3">
    <name type="scientific">Portunus trituberculatus</name>
    <name type="common">Swimming crab</name>
    <name type="synonym">Neptunus trituberculatus</name>
    <dbReference type="NCBI Taxonomy" id="210409"/>
    <lineage>
        <taxon>Eukaryota</taxon>
        <taxon>Metazoa</taxon>
        <taxon>Ecdysozoa</taxon>
        <taxon>Arthropoda</taxon>
        <taxon>Crustacea</taxon>
        <taxon>Multicrustacea</taxon>
        <taxon>Malacostraca</taxon>
        <taxon>Eumalacostraca</taxon>
        <taxon>Eucarida</taxon>
        <taxon>Decapoda</taxon>
        <taxon>Pleocyemata</taxon>
        <taxon>Brachyura</taxon>
        <taxon>Eubrachyura</taxon>
        <taxon>Portunoidea</taxon>
        <taxon>Portunidae</taxon>
        <taxon>Portuninae</taxon>
        <taxon>Portunus</taxon>
    </lineage>
</organism>
<feature type="region of interest" description="Disordered" evidence="1">
    <location>
        <begin position="1"/>
        <end position="65"/>
    </location>
</feature>
<feature type="compositionally biased region" description="Polar residues" evidence="1">
    <location>
        <begin position="33"/>
        <end position="43"/>
    </location>
</feature>
<dbReference type="AlphaFoldDB" id="A0A5B7I7K2"/>
<proteinExistence type="predicted"/>
<name>A0A5B7I7K2_PORTR</name>
<protein>
    <submittedName>
        <fullName evidence="2">Uncharacterized protein</fullName>
    </submittedName>
</protein>
<accession>A0A5B7I7K2</accession>
<comment type="caution">
    <text evidence="2">The sequence shown here is derived from an EMBL/GenBank/DDBJ whole genome shotgun (WGS) entry which is preliminary data.</text>
</comment>
<sequence length="65" mass="6747">METVTSHSPEAAAACGSRRGAATGLPIDDHLVTSPTRHGSGQLQRGGGDEGEEDTHLQQPQGQVR</sequence>
<dbReference type="Proteomes" id="UP000324222">
    <property type="component" value="Unassembled WGS sequence"/>
</dbReference>
<reference evidence="2 3" key="1">
    <citation type="submission" date="2019-05" db="EMBL/GenBank/DDBJ databases">
        <title>Another draft genome of Portunus trituberculatus and its Hox gene families provides insights of decapod evolution.</title>
        <authorList>
            <person name="Jeong J.-H."/>
            <person name="Song I."/>
            <person name="Kim S."/>
            <person name="Choi T."/>
            <person name="Kim D."/>
            <person name="Ryu S."/>
            <person name="Kim W."/>
        </authorList>
    </citation>
    <scope>NUCLEOTIDE SEQUENCE [LARGE SCALE GENOMIC DNA]</scope>
    <source>
        <tissue evidence="2">Muscle</tissue>
    </source>
</reference>
<evidence type="ECO:0000313" key="2">
    <source>
        <dbReference type="EMBL" id="MPC79712.1"/>
    </source>
</evidence>
<evidence type="ECO:0000256" key="1">
    <source>
        <dbReference type="SAM" id="MobiDB-lite"/>
    </source>
</evidence>
<dbReference type="EMBL" id="VSRR010051890">
    <property type="protein sequence ID" value="MPC79712.1"/>
    <property type="molecule type" value="Genomic_DNA"/>
</dbReference>